<accession>A0ACB9SRP5</accession>
<proteinExistence type="predicted"/>
<dbReference type="Proteomes" id="UP001056778">
    <property type="component" value="Chromosome 7"/>
</dbReference>
<evidence type="ECO:0000313" key="2">
    <source>
        <dbReference type="Proteomes" id="UP001056778"/>
    </source>
</evidence>
<gene>
    <name evidence="1" type="ORF">MML48_7g00008085</name>
</gene>
<evidence type="ECO:0000313" key="1">
    <source>
        <dbReference type="EMBL" id="KAI4458008.1"/>
    </source>
</evidence>
<name>A0ACB9SRP5_HOLOL</name>
<dbReference type="EMBL" id="CM043021">
    <property type="protein sequence ID" value="KAI4458008.1"/>
    <property type="molecule type" value="Genomic_DNA"/>
</dbReference>
<comment type="caution">
    <text evidence="1">The sequence shown here is derived from an EMBL/GenBank/DDBJ whole genome shotgun (WGS) entry which is preliminary data.</text>
</comment>
<protein>
    <submittedName>
        <fullName evidence="1">Ubiquitin-conjugating enzyme e2</fullName>
    </submittedName>
</protein>
<reference evidence="1" key="1">
    <citation type="submission" date="2022-04" db="EMBL/GenBank/DDBJ databases">
        <title>Chromosome-scale genome assembly of Holotrichia oblita Faldermann.</title>
        <authorList>
            <person name="Rongchong L."/>
        </authorList>
    </citation>
    <scope>NUCLEOTIDE SEQUENCE</scope>
    <source>
        <strain evidence="1">81SQS9</strain>
    </source>
</reference>
<organism evidence="1 2">
    <name type="scientific">Holotrichia oblita</name>
    <name type="common">Chafer beetle</name>
    <dbReference type="NCBI Taxonomy" id="644536"/>
    <lineage>
        <taxon>Eukaryota</taxon>
        <taxon>Metazoa</taxon>
        <taxon>Ecdysozoa</taxon>
        <taxon>Arthropoda</taxon>
        <taxon>Hexapoda</taxon>
        <taxon>Insecta</taxon>
        <taxon>Pterygota</taxon>
        <taxon>Neoptera</taxon>
        <taxon>Endopterygota</taxon>
        <taxon>Coleoptera</taxon>
        <taxon>Polyphaga</taxon>
        <taxon>Scarabaeiformia</taxon>
        <taxon>Scarabaeidae</taxon>
        <taxon>Melolonthinae</taxon>
        <taxon>Holotrichia</taxon>
    </lineage>
</organism>
<keyword evidence="2" id="KW-1185">Reference proteome</keyword>
<sequence length="104" mass="12285">MDFKKKPLGAPETLLKELALEYKERYGNHLRMSEERFDEPQTAIFGVYTEIHFERLLPYMCVYRVPKNTISNFVCEVCTAIYDALQDLIKAIRDDSSLERQKFD</sequence>